<feature type="non-terminal residue" evidence="2">
    <location>
        <position position="51"/>
    </location>
</feature>
<keyword evidence="1" id="KW-1133">Transmembrane helix</keyword>
<evidence type="ECO:0008006" key="4">
    <source>
        <dbReference type="Google" id="ProtNLM"/>
    </source>
</evidence>
<gene>
    <name evidence="2" type="ORF">LTR16_007082</name>
</gene>
<keyword evidence="1" id="KW-0812">Transmembrane</keyword>
<dbReference type="EMBL" id="JAVRRA010017861">
    <property type="protein sequence ID" value="KAK5194767.1"/>
    <property type="molecule type" value="Genomic_DNA"/>
</dbReference>
<sequence>MPGLAATADTSRVEAPVTMKAYLMCAFASFGGIFFGYDIGYIGSVFGMPFF</sequence>
<accession>A0ABR0LLA0</accession>
<protein>
    <recommendedName>
        <fullName evidence="4">Major facilitator superfamily (MFS) profile domain-containing protein</fullName>
    </recommendedName>
</protein>
<proteinExistence type="predicted"/>
<keyword evidence="3" id="KW-1185">Reference proteome</keyword>
<feature type="transmembrane region" description="Helical" evidence="1">
    <location>
        <begin position="21"/>
        <end position="42"/>
    </location>
</feature>
<keyword evidence="1" id="KW-0472">Membrane</keyword>
<reference evidence="2 3" key="1">
    <citation type="submission" date="2023-08" db="EMBL/GenBank/DDBJ databases">
        <title>Black Yeasts Isolated from many extreme environments.</title>
        <authorList>
            <person name="Coleine C."/>
            <person name="Stajich J.E."/>
            <person name="Selbmann L."/>
        </authorList>
    </citation>
    <scope>NUCLEOTIDE SEQUENCE [LARGE SCALE GENOMIC DNA]</scope>
    <source>
        <strain evidence="2 3">CCFEE 536</strain>
    </source>
</reference>
<evidence type="ECO:0000313" key="3">
    <source>
        <dbReference type="Proteomes" id="UP001357485"/>
    </source>
</evidence>
<name>A0ABR0LLA0_9PEZI</name>
<organism evidence="2 3">
    <name type="scientific">Cryomyces antarcticus</name>
    <dbReference type="NCBI Taxonomy" id="329879"/>
    <lineage>
        <taxon>Eukaryota</taxon>
        <taxon>Fungi</taxon>
        <taxon>Dikarya</taxon>
        <taxon>Ascomycota</taxon>
        <taxon>Pezizomycotina</taxon>
        <taxon>Dothideomycetes</taxon>
        <taxon>Dothideomycetes incertae sedis</taxon>
        <taxon>Cryomyces</taxon>
    </lineage>
</organism>
<dbReference type="Proteomes" id="UP001357485">
    <property type="component" value="Unassembled WGS sequence"/>
</dbReference>
<evidence type="ECO:0000313" key="2">
    <source>
        <dbReference type="EMBL" id="KAK5194767.1"/>
    </source>
</evidence>
<evidence type="ECO:0000256" key="1">
    <source>
        <dbReference type="SAM" id="Phobius"/>
    </source>
</evidence>
<comment type="caution">
    <text evidence="2">The sequence shown here is derived from an EMBL/GenBank/DDBJ whole genome shotgun (WGS) entry which is preliminary data.</text>
</comment>